<comment type="caution">
    <text evidence="1">The sequence shown here is derived from an EMBL/GenBank/DDBJ whole genome shotgun (WGS) entry which is preliminary data.</text>
</comment>
<evidence type="ECO:0000313" key="2">
    <source>
        <dbReference type="Proteomes" id="UP000266258"/>
    </source>
</evidence>
<organism evidence="1 2">
    <name type="scientific">Psittacicella melopsittaci</name>
    <dbReference type="NCBI Taxonomy" id="2028576"/>
    <lineage>
        <taxon>Bacteria</taxon>
        <taxon>Pseudomonadati</taxon>
        <taxon>Pseudomonadota</taxon>
        <taxon>Gammaproteobacteria</taxon>
        <taxon>Pasteurellales</taxon>
        <taxon>Psittacicellaceae</taxon>
        <taxon>Psittacicella</taxon>
    </lineage>
</organism>
<evidence type="ECO:0000313" key="1">
    <source>
        <dbReference type="EMBL" id="RIY34056.1"/>
    </source>
</evidence>
<protein>
    <submittedName>
        <fullName evidence="1">Uncharacterized protein</fullName>
    </submittedName>
</protein>
<proteinExistence type="predicted"/>
<keyword evidence="2" id="KW-1185">Reference proteome</keyword>
<dbReference type="OrthoDB" id="5663764at2"/>
<dbReference type="RefSeq" id="WP_119496280.1">
    <property type="nucleotide sequence ID" value="NZ_NRJH01000003.1"/>
</dbReference>
<sequence length="2470" mass="283722">MSKQSLPRLKVFVLHGQNSLTDLKELLNANTIQSLDFKQAYTYRGIENIRFHSMPFVFELGVDNYPQIVEFNFIASNAFPSQLLDYQLVQGGPFGKEATRKVIPFAQLASSTYNLSLYRLVYDNLYQNVPASLMPTYESLPLPVKYDALPALVAKPYRVSFYHTELNNLFDPNSYSSSLKGMAPRERRWQHDNKYHNPGNPPEKGDIFAAYMELARKKNTIEPPFYFGDAVSYAIYQRFITNPIAKNIQDPVKVLYHLRPNQTQEDLVTVYQRSETKFRHHNRVEKMVNDYIIGAVKNNLKYWSVDDLSEFLRDKAPLVEDMTGMDPKLSKEFKAADLPWLGTYERTAFAVDYENTGGVKSLSRAYGERLTYSTTPINLALSDASFAKKLTSQEKEKFPGFAHAAKEYLQLYYQQKITLQTASDKIFNDLNLANAFALKQGGELRFNASLKLPEPALERAKSVAPYLTPRPFYGKDVLKDLDSYLYFMELAHLEQEPIAPAKEPINFKRTANLPRALVDFAPFTNYVTTQISQIGIRYAYLDLLDLVLKKVNTPLTFRQLGRGFKHASKLIQGFWARRGNSLEERQVAQAYQEALIGEEQRTRLQQLVNLSQYSHFLTWANQFGPIGKYDLDPALLAKRSKDFTLGIMLESNYDSSKDMYKQFSKGFYLLNPATFAVTSRLFGEYNYPGFTNYNAAYYNPYEPMLITGSARLRLRLEQYKAMQEDLRLTPLNIPAYLEEPRQLAYEQIIYRSALANIFLAREYKQSFSPMSSNNLATISARLNPHLAPEQRLQVSLSPLVNQDPADFPYAYQEPEFVAQTQRPMELVELKKQKDASYPVRKLQVSTQDPTVAAVMQEIEHEYQAQIKRNKISYLEEPERMLESFASEEAILKAPLQAWMQMFPQLIWRYNTAKEYFKAGGKGFGALGNVYYHLSTNTLPSLEYPNLADKFKQYFAFAHNQIRGVGLGLPPRKSYENILMKALYNRVYYIMENVDLYLMRPQNLTYFVSLGLDSFSRGKYNRKENQLYLDVFAQEVKLQKASNFKAKTLGQASLSLAKRQKTKVGQVFADFSSPAELQNSYNLPTTRWQYIASATLDPQVYTYDADPAVNMLRFRNNTNLFAYDEQPLMRNASDVFANYVHLNEFYERLRLDLTVTNSVFIASKAAADGFFTTLAQELEDKLSFMSEHLRKALLIPALNERSALYAQQDTHLFVVPIPIEHKPTLLEQDLESYQQKWRHNLQAQDFEQAREQAQKQGQILPYPVDPTSLELWFVYQLFGDRLDFINSKLDRINLALYLKALEPAVKVAYDLSEAQLQDYKVPLSQMLTYFNPGENLEELFKRLTKFSQTELADFVKKARLLVRPQHKTRRPTGKLAWLNQLTSSGVPDNLEQLVQQLSTKQLEQALDYIAQLDGQLLWLANLNLEQEPSTYAFAVDTVNAFSAYLPSGVRLAPSASYALESIAQAQDPAYVGNKNLKLASLEQFAQSKEPLLWQSLEKFFAQEKELLESARYQLQLSLTQGVFTPGKGTSAYCVRWLKALVQHLNLKAQTGLACRFLSTHPSRVFASSLAMLYPEFGYRGDDAIAEGIFSRFYIAGQATAPQLVPTLAGELDLNSPAAPLLYLWQQAGLSRAQLEEVLATDPETAKLLEQAPSNGFNANFKAYLYFTILPQLLNTPVFNLEQMQKQLDKVVKALEQETNLAPWHALEYTPIDLFYKSFAKYFSSLAPYLSKDKEPSKQLGLHLEQTLDNLYHQGKLELGRQGDAHIDPNRELGVRYDVLLSQHLNNTFFNLTYAYATYNPEELAKRASTALLDPEYHLFKGTPAIVHAFHKDYDNDVDEQDKLQLNLSVLKYKEDPMYKQARRIHYQYNEYLKNKHLAPFIPLYLPLASIENQVIQVDPSVPGLLSAPQIAQLQKGWYKTLPYFFEGKKRNADPRVFDLTYVANYNWQQVGSVWDLFLSKNPGKDLYSLQQLYLAHAFSEREVARNLVTLRLQDKVPQALYLPARPLHLLYATSEESTYLGKQSHELLATFRAHAQILQQKLFNALMRQYHVLEKLQDLPRVAKGQITLPFESLNTWRTTITKTPFYSARLESELLNKFLAEFVCEHGMDNIEAEKALDNFILQTKVYRSLPEKREQTVLKYYHEAGLDYVLNAQAPRDVNFEQELNLHQYGVSRIRNNPEKLFADALLRKWAIADRKRVPLDEEQLFADTDFEALERNHLAALNYPSSEQQEFSFAPVKELEPTLGWQELTTATFTALELLYKDFYITYPRLSASQAKAQSLSPVAPASYDLRALQEAFASKEKVTHQLIARILGIKPNWKFKAGDYNFKARCEQLAQVLMHTLVRVNQASAQPLHLADLCQLFVNTYRVFMQVKVMVIADQRLLEATTAMNPELLDSPYVYVLNNTSSFQTWAEQHPQVSVIFASQNKSQTIAHICNTFAQAQQISLMQLEETEWYPYFQALVKAYTYK</sequence>
<accession>A0A3A1Y9Q4</accession>
<dbReference type="Proteomes" id="UP000266258">
    <property type="component" value="Unassembled WGS sequence"/>
</dbReference>
<name>A0A3A1Y9Q4_9GAMM</name>
<reference evidence="1 2" key="1">
    <citation type="submission" date="2017-08" db="EMBL/GenBank/DDBJ databases">
        <title>Reclassification of Bisgaard taxon 37 and 44.</title>
        <authorList>
            <person name="Christensen H."/>
        </authorList>
    </citation>
    <scope>NUCLEOTIDE SEQUENCE [LARGE SCALE GENOMIC DNA]</scope>
    <source>
        <strain evidence="1 2">B96_4</strain>
    </source>
</reference>
<gene>
    <name evidence="1" type="ORF">CJP74_00305</name>
</gene>
<dbReference type="EMBL" id="NRJH01000003">
    <property type="protein sequence ID" value="RIY34056.1"/>
    <property type="molecule type" value="Genomic_DNA"/>
</dbReference>